<dbReference type="Pfam" id="PF20179">
    <property type="entry name" value="MSS51_C"/>
    <property type="match status" value="1"/>
</dbReference>
<feature type="non-terminal residue" evidence="2">
    <location>
        <position position="1"/>
    </location>
</feature>
<sequence>ARGVSCSATLLAALADTGLRPEVVHVVGAGDAERSMDFQALAAGLAPGARVVIVGPHAAGIRTKCPDEDEEMVGPENRSGLQVSIFPQTYQRFLVKYQDAEPPQFVVLFHPGLDVHYFTWYPCLRHWTENKVPLLVSAYCVPGGLGEKPTTVKTFLETLVGVGGGAGMWVIEEDNPHTVEDRSFNAGYFVVLGSEGALPIGAEEMYWPLFQALQKVGHPFAPRVGYLDVEEDQVKVNCENLALLDAIAEGAVRGAMAGLDGADEETASNFAVQILDQVLGPGAGRNWRLSAVAGNKRPCCAQCGEGFDSEAWHRSICPAMGPSGPLAAGDPVQLAGLQAAELNGKEGILQSFDRGKQRWVVRMGERDALFKASNLERRAA</sequence>
<name>A0A813G2T2_POLGL</name>
<evidence type="ECO:0000313" key="3">
    <source>
        <dbReference type="Proteomes" id="UP000654075"/>
    </source>
</evidence>
<feature type="domain" description="Mitochondrial splicing suppressor 51-like C-terminal" evidence="1">
    <location>
        <begin position="20"/>
        <end position="140"/>
    </location>
</feature>
<organism evidence="2 3">
    <name type="scientific">Polarella glacialis</name>
    <name type="common">Dinoflagellate</name>
    <dbReference type="NCBI Taxonomy" id="89957"/>
    <lineage>
        <taxon>Eukaryota</taxon>
        <taxon>Sar</taxon>
        <taxon>Alveolata</taxon>
        <taxon>Dinophyceae</taxon>
        <taxon>Suessiales</taxon>
        <taxon>Suessiaceae</taxon>
        <taxon>Polarella</taxon>
    </lineage>
</organism>
<evidence type="ECO:0000259" key="1">
    <source>
        <dbReference type="Pfam" id="PF20179"/>
    </source>
</evidence>
<accession>A0A813G2T2</accession>
<comment type="caution">
    <text evidence="2">The sequence shown here is derived from an EMBL/GenBank/DDBJ whole genome shotgun (WGS) entry which is preliminary data.</text>
</comment>
<dbReference type="AlphaFoldDB" id="A0A813G2T2"/>
<dbReference type="EMBL" id="CAJNNV010026027">
    <property type="protein sequence ID" value="CAE8616998.1"/>
    <property type="molecule type" value="Genomic_DNA"/>
</dbReference>
<evidence type="ECO:0000313" key="2">
    <source>
        <dbReference type="EMBL" id="CAE8616998.1"/>
    </source>
</evidence>
<protein>
    <recommendedName>
        <fullName evidence="1">Mitochondrial splicing suppressor 51-like C-terminal domain-containing protein</fullName>
    </recommendedName>
</protein>
<gene>
    <name evidence="2" type="ORF">PGLA1383_LOCUS34663</name>
</gene>
<proteinExistence type="predicted"/>
<reference evidence="2" key="1">
    <citation type="submission" date="2021-02" db="EMBL/GenBank/DDBJ databases">
        <authorList>
            <person name="Dougan E. K."/>
            <person name="Rhodes N."/>
            <person name="Thang M."/>
            <person name="Chan C."/>
        </authorList>
    </citation>
    <scope>NUCLEOTIDE SEQUENCE</scope>
</reference>
<dbReference type="OrthoDB" id="463946at2759"/>
<dbReference type="Proteomes" id="UP000654075">
    <property type="component" value="Unassembled WGS sequence"/>
</dbReference>
<dbReference type="InterPro" id="IPR046824">
    <property type="entry name" value="Mss51-like_C"/>
</dbReference>
<keyword evidence="3" id="KW-1185">Reference proteome</keyword>